<feature type="compositionally biased region" description="Basic and acidic residues" evidence="1">
    <location>
        <begin position="1"/>
        <end position="10"/>
    </location>
</feature>
<dbReference type="InterPro" id="IPR029264">
    <property type="entry name" value="ARF7EP_C"/>
</dbReference>
<protein>
    <submittedName>
        <fullName evidence="3">ARL14 effector protein</fullName>
    </submittedName>
</protein>
<comment type="caution">
    <text evidence="3">The sequence shown here is derived from an EMBL/GenBank/DDBJ whole genome shotgun (WGS) entry which is preliminary data.</text>
</comment>
<dbReference type="Pfam" id="PF14949">
    <property type="entry name" value="ARF7EP_C"/>
    <property type="match status" value="1"/>
</dbReference>
<dbReference type="OrthoDB" id="5984406at2759"/>
<dbReference type="Proteomes" id="UP000242188">
    <property type="component" value="Unassembled WGS sequence"/>
</dbReference>
<dbReference type="PANTHER" id="PTHR46536:SF3">
    <property type="entry name" value="ARF7 EFFECTOR PROTEIN C-TERMINAL DOMAIN-CONTAINING PROTEIN"/>
    <property type="match status" value="1"/>
</dbReference>
<gene>
    <name evidence="3" type="ORF">KP79_PYT14898</name>
</gene>
<accession>A0A210QDX8</accession>
<sequence length="172" mass="19798">MEERRIDRQRSCKNKAKSNGNDKKISQEITPVVIEDDNANSNDGTGSDDGNTVTKQLRMLTFANPGKFMDNFDPERSAREMRKMNRRIYRENIRKNQLYDETGVLLDNSLDLCDCLDMECEGCHFPCPKCGSEKCGTECRCCRKWFYEHVEVEGTNLTLKWPIPTQIPTSTS</sequence>
<feature type="domain" description="ARF7 effector protein C-terminal" evidence="2">
    <location>
        <begin position="55"/>
        <end position="153"/>
    </location>
</feature>
<feature type="region of interest" description="Disordered" evidence="1">
    <location>
        <begin position="1"/>
        <end position="52"/>
    </location>
</feature>
<dbReference type="STRING" id="6573.A0A210QDX8"/>
<keyword evidence="4" id="KW-1185">Reference proteome</keyword>
<name>A0A210QDX8_MIZYE</name>
<evidence type="ECO:0000313" key="4">
    <source>
        <dbReference type="Proteomes" id="UP000242188"/>
    </source>
</evidence>
<dbReference type="PANTHER" id="PTHR46536">
    <property type="entry name" value="ARL14 EFFECTOR PROTEIN"/>
    <property type="match status" value="1"/>
</dbReference>
<evidence type="ECO:0000259" key="2">
    <source>
        <dbReference type="Pfam" id="PF14949"/>
    </source>
</evidence>
<proteinExistence type="predicted"/>
<dbReference type="AlphaFoldDB" id="A0A210QDX8"/>
<evidence type="ECO:0000256" key="1">
    <source>
        <dbReference type="SAM" id="MobiDB-lite"/>
    </source>
</evidence>
<feature type="compositionally biased region" description="Polar residues" evidence="1">
    <location>
        <begin position="39"/>
        <end position="52"/>
    </location>
</feature>
<reference evidence="3 4" key="1">
    <citation type="journal article" date="2017" name="Nat. Ecol. Evol.">
        <title>Scallop genome provides insights into evolution of bilaterian karyotype and development.</title>
        <authorList>
            <person name="Wang S."/>
            <person name="Zhang J."/>
            <person name="Jiao W."/>
            <person name="Li J."/>
            <person name="Xun X."/>
            <person name="Sun Y."/>
            <person name="Guo X."/>
            <person name="Huan P."/>
            <person name="Dong B."/>
            <person name="Zhang L."/>
            <person name="Hu X."/>
            <person name="Sun X."/>
            <person name="Wang J."/>
            <person name="Zhao C."/>
            <person name="Wang Y."/>
            <person name="Wang D."/>
            <person name="Huang X."/>
            <person name="Wang R."/>
            <person name="Lv J."/>
            <person name="Li Y."/>
            <person name="Zhang Z."/>
            <person name="Liu B."/>
            <person name="Lu W."/>
            <person name="Hui Y."/>
            <person name="Liang J."/>
            <person name="Zhou Z."/>
            <person name="Hou R."/>
            <person name="Li X."/>
            <person name="Liu Y."/>
            <person name="Li H."/>
            <person name="Ning X."/>
            <person name="Lin Y."/>
            <person name="Zhao L."/>
            <person name="Xing Q."/>
            <person name="Dou J."/>
            <person name="Li Y."/>
            <person name="Mao J."/>
            <person name="Guo H."/>
            <person name="Dou H."/>
            <person name="Li T."/>
            <person name="Mu C."/>
            <person name="Jiang W."/>
            <person name="Fu Q."/>
            <person name="Fu X."/>
            <person name="Miao Y."/>
            <person name="Liu J."/>
            <person name="Yu Q."/>
            <person name="Li R."/>
            <person name="Liao H."/>
            <person name="Li X."/>
            <person name="Kong Y."/>
            <person name="Jiang Z."/>
            <person name="Chourrout D."/>
            <person name="Li R."/>
            <person name="Bao Z."/>
        </authorList>
    </citation>
    <scope>NUCLEOTIDE SEQUENCE [LARGE SCALE GENOMIC DNA]</scope>
    <source>
        <strain evidence="3 4">PY_sf001</strain>
    </source>
</reference>
<evidence type="ECO:0000313" key="3">
    <source>
        <dbReference type="EMBL" id="OWF46967.1"/>
    </source>
</evidence>
<dbReference type="EMBL" id="NEDP02004063">
    <property type="protein sequence ID" value="OWF46967.1"/>
    <property type="molecule type" value="Genomic_DNA"/>
</dbReference>
<organism evidence="3 4">
    <name type="scientific">Mizuhopecten yessoensis</name>
    <name type="common">Japanese scallop</name>
    <name type="synonym">Patinopecten yessoensis</name>
    <dbReference type="NCBI Taxonomy" id="6573"/>
    <lineage>
        <taxon>Eukaryota</taxon>
        <taxon>Metazoa</taxon>
        <taxon>Spiralia</taxon>
        <taxon>Lophotrochozoa</taxon>
        <taxon>Mollusca</taxon>
        <taxon>Bivalvia</taxon>
        <taxon>Autobranchia</taxon>
        <taxon>Pteriomorphia</taxon>
        <taxon>Pectinida</taxon>
        <taxon>Pectinoidea</taxon>
        <taxon>Pectinidae</taxon>
        <taxon>Mizuhopecten</taxon>
    </lineage>
</organism>